<dbReference type="Gene3D" id="3.30.420.10">
    <property type="entry name" value="Ribonuclease H-like superfamily/Ribonuclease H"/>
    <property type="match status" value="1"/>
</dbReference>
<dbReference type="Proteomes" id="UP000001745">
    <property type="component" value="Unassembled WGS sequence"/>
</dbReference>
<dbReference type="AlphaFoldDB" id="B8MUX0"/>
<sequence length="230" mass="24634">MGCTKEQAAADFLDFRHTIPGSDITVFSGGPKLENGHAGEVFDTEEEAALAGAQAALSTARFATNMWICLGNLEAATRLLTPSTGSSQEAFESFCALAATWPLRERLPHTKSGSIQVRWVPGHAKIPENETADLAAKEGVASTSPPPHTISYASLERNAKAQSFAAAQTLWQNVLLQTYQDLGITTSPNLLSAQLSFNSPDLTSAISPRPVLDVETSRTTMKDSTMKIVR</sequence>
<proteinExistence type="predicted"/>
<keyword evidence="2" id="KW-1185">Reference proteome</keyword>
<dbReference type="RefSeq" id="XP_002488494.1">
    <property type="nucleotide sequence ID" value="XM_002488449.1"/>
</dbReference>
<name>B8MUX0_TALSN</name>
<reference evidence="2" key="1">
    <citation type="journal article" date="2015" name="Genome Announc.">
        <title>Genome sequence of the AIDS-associated pathogen Penicillium marneffei (ATCC18224) and its near taxonomic relative Talaromyces stipitatus (ATCC10500).</title>
        <authorList>
            <person name="Nierman W.C."/>
            <person name="Fedorova-Abrams N.D."/>
            <person name="Andrianopoulos A."/>
        </authorList>
    </citation>
    <scope>NUCLEOTIDE SEQUENCE [LARGE SCALE GENOMIC DNA]</scope>
    <source>
        <strain evidence="2">ATCC 10500 / CBS 375.48 / QM 6759 / NRRL 1006</strain>
    </source>
</reference>
<dbReference type="GO" id="GO:0003676">
    <property type="term" value="F:nucleic acid binding"/>
    <property type="evidence" value="ECO:0007669"/>
    <property type="project" value="InterPro"/>
</dbReference>
<dbReference type="EMBL" id="EQ962661">
    <property type="protein sequence ID" value="EED11738.1"/>
    <property type="molecule type" value="Genomic_DNA"/>
</dbReference>
<dbReference type="InParanoid" id="B8MUX0"/>
<evidence type="ECO:0000313" key="2">
    <source>
        <dbReference type="Proteomes" id="UP000001745"/>
    </source>
</evidence>
<dbReference type="VEuPathDB" id="FungiDB:TSTA_109170"/>
<dbReference type="PhylomeDB" id="B8MUX0"/>
<gene>
    <name evidence="1" type="ORF">TSTA_109170</name>
</gene>
<dbReference type="HOGENOM" id="CLU_000680_26_1_1"/>
<dbReference type="SUPFAM" id="SSF53098">
    <property type="entry name" value="Ribonuclease H-like"/>
    <property type="match status" value="1"/>
</dbReference>
<dbReference type="OrthoDB" id="4357294at2759"/>
<dbReference type="CDD" id="cd09276">
    <property type="entry name" value="Rnase_HI_RT_non_LTR"/>
    <property type="match status" value="1"/>
</dbReference>
<protein>
    <submittedName>
        <fullName evidence="1">Uncharacterized protein</fullName>
    </submittedName>
</protein>
<dbReference type="InterPro" id="IPR012337">
    <property type="entry name" value="RNaseH-like_sf"/>
</dbReference>
<evidence type="ECO:0000313" key="1">
    <source>
        <dbReference type="EMBL" id="EED11738.1"/>
    </source>
</evidence>
<accession>B8MUX0</accession>
<dbReference type="InterPro" id="IPR036397">
    <property type="entry name" value="RNaseH_sf"/>
</dbReference>
<organism evidence="1 2">
    <name type="scientific">Talaromyces stipitatus (strain ATCC 10500 / CBS 375.48 / QM 6759 / NRRL 1006)</name>
    <name type="common">Penicillium stipitatum</name>
    <dbReference type="NCBI Taxonomy" id="441959"/>
    <lineage>
        <taxon>Eukaryota</taxon>
        <taxon>Fungi</taxon>
        <taxon>Dikarya</taxon>
        <taxon>Ascomycota</taxon>
        <taxon>Pezizomycotina</taxon>
        <taxon>Eurotiomycetes</taxon>
        <taxon>Eurotiomycetidae</taxon>
        <taxon>Eurotiales</taxon>
        <taxon>Trichocomaceae</taxon>
        <taxon>Talaromyces</taxon>
        <taxon>Talaromyces sect. Talaromyces</taxon>
    </lineage>
</organism>
<dbReference type="GeneID" id="8107149"/>